<dbReference type="InterPro" id="IPR027396">
    <property type="entry name" value="DsrEFH-like"/>
</dbReference>
<dbReference type="OrthoDB" id="9789418at2"/>
<gene>
    <name evidence="2" type="ORF">BXT89_11480</name>
</gene>
<comment type="similarity">
    <text evidence="1">Belongs to the DsrF/TusC family.</text>
</comment>
<dbReference type="NCBIfam" id="TIGR03010">
    <property type="entry name" value="sulf_tusC_dsrF"/>
    <property type="match status" value="1"/>
</dbReference>
<evidence type="ECO:0000313" key="2">
    <source>
        <dbReference type="EMBL" id="ONM43693.1"/>
    </source>
</evidence>
<keyword evidence="2" id="KW-0808">Transferase</keyword>
<dbReference type="GO" id="GO:0016740">
    <property type="term" value="F:transferase activity"/>
    <property type="evidence" value="ECO:0007669"/>
    <property type="project" value="UniProtKB-KW"/>
</dbReference>
<proteinExistence type="inferred from homology"/>
<dbReference type="Pfam" id="PF02635">
    <property type="entry name" value="DsrE"/>
    <property type="match status" value="1"/>
</dbReference>
<dbReference type="PANTHER" id="PTHR38780">
    <property type="entry name" value="PROTEIN TUSC"/>
    <property type="match status" value="1"/>
</dbReference>
<dbReference type="AlphaFoldDB" id="A0A1S8DE88"/>
<dbReference type="InterPro" id="IPR003787">
    <property type="entry name" value="Sulphur_relay_DsrE/F-like"/>
</dbReference>
<dbReference type="Gene3D" id="3.40.1260.10">
    <property type="entry name" value="DsrEFH-like"/>
    <property type="match status" value="1"/>
</dbReference>
<dbReference type="Proteomes" id="UP000242847">
    <property type="component" value="Unassembled WGS sequence"/>
</dbReference>
<sequence>MAPELRSLLVISRQPPTALAAREALDLALAAAAFGVPVSMLFMDAGVLQLLPGQESALIEQKPLAANLQALPMFGVEDVYVCHHSLAERGLQPGRFLLTAKAVDSAEIASLLEHHDQVVTL</sequence>
<dbReference type="EMBL" id="MUBC01000023">
    <property type="protein sequence ID" value="ONM43693.1"/>
    <property type="molecule type" value="Genomic_DNA"/>
</dbReference>
<accession>A0A1S8DE88</accession>
<keyword evidence="3" id="KW-1185">Reference proteome</keyword>
<evidence type="ECO:0000256" key="1">
    <source>
        <dbReference type="ARBA" id="ARBA00005996"/>
    </source>
</evidence>
<dbReference type="NCBIfam" id="NF001238">
    <property type="entry name" value="PRK00211.1"/>
    <property type="match status" value="1"/>
</dbReference>
<dbReference type="SUPFAM" id="SSF75169">
    <property type="entry name" value="DsrEFH-like"/>
    <property type="match status" value="1"/>
</dbReference>
<evidence type="ECO:0000313" key="3">
    <source>
        <dbReference type="Proteomes" id="UP000242847"/>
    </source>
</evidence>
<reference evidence="2 3" key="1">
    <citation type="submission" date="2017-01" db="EMBL/GenBank/DDBJ databases">
        <title>Draft genome sequence of Pseudomonas pachastrellae type strain CCUG 46540T from a deep sea.</title>
        <authorList>
            <person name="Gomila M."/>
            <person name="Mulet M."/>
            <person name="Lalucat J."/>
            <person name="Garcia-Valdes E."/>
        </authorList>
    </citation>
    <scope>NUCLEOTIDE SEQUENCE [LARGE SCALE GENOMIC DNA]</scope>
    <source>
        <strain evidence="2 3">CCUG 46540</strain>
    </source>
</reference>
<dbReference type="InterPro" id="IPR017462">
    <property type="entry name" value="Sulphur_relay_TusC/DsrF"/>
</dbReference>
<dbReference type="PANTHER" id="PTHR38780:SF1">
    <property type="entry name" value="PROTEIN TUSC"/>
    <property type="match status" value="1"/>
</dbReference>
<comment type="caution">
    <text evidence="2">The sequence shown here is derived from an EMBL/GenBank/DDBJ whole genome shotgun (WGS) entry which is preliminary data.</text>
</comment>
<name>A0A1S8DE88_9GAMM</name>
<dbReference type="STRING" id="254161.SAMN05216256_12330"/>
<organism evidence="2 3">
    <name type="scientific">Halopseudomonas pachastrellae</name>
    <dbReference type="NCBI Taxonomy" id="254161"/>
    <lineage>
        <taxon>Bacteria</taxon>
        <taxon>Pseudomonadati</taxon>
        <taxon>Pseudomonadota</taxon>
        <taxon>Gammaproteobacteria</taxon>
        <taxon>Pseudomonadales</taxon>
        <taxon>Pseudomonadaceae</taxon>
        <taxon>Halopseudomonas</taxon>
    </lineage>
</organism>
<protein>
    <submittedName>
        <fullName evidence="2">Sulfurtransferase TusC</fullName>
    </submittedName>
</protein>